<dbReference type="CDD" id="cd00051">
    <property type="entry name" value="EFh"/>
    <property type="match status" value="1"/>
</dbReference>
<dbReference type="PROSITE" id="PS50222">
    <property type="entry name" value="EF_HAND_2"/>
    <property type="match status" value="2"/>
</dbReference>
<protein>
    <recommendedName>
        <fullName evidence="5">EF-hand domain-containing protein</fullName>
    </recommendedName>
</protein>
<feature type="region of interest" description="Disordered" evidence="4">
    <location>
        <begin position="639"/>
        <end position="670"/>
    </location>
</feature>
<feature type="compositionally biased region" description="Pro residues" evidence="4">
    <location>
        <begin position="172"/>
        <end position="183"/>
    </location>
</feature>
<organism evidence="6 7">
    <name type="scientific">Necator americanus</name>
    <name type="common">Human hookworm</name>
    <dbReference type="NCBI Taxonomy" id="51031"/>
    <lineage>
        <taxon>Eukaryota</taxon>
        <taxon>Metazoa</taxon>
        <taxon>Ecdysozoa</taxon>
        <taxon>Nematoda</taxon>
        <taxon>Chromadorea</taxon>
        <taxon>Rhabditida</taxon>
        <taxon>Rhabditina</taxon>
        <taxon>Rhabditomorpha</taxon>
        <taxon>Strongyloidea</taxon>
        <taxon>Ancylostomatidae</taxon>
        <taxon>Bunostominae</taxon>
        <taxon>Necator</taxon>
    </lineage>
</organism>
<evidence type="ECO:0000256" key="1">
    <source>
        <dbReference type="ARBA" id="ARBA00022723"/>
    </source>
</evidence>
<feature type="domain" description="EF-hand" evidence="5">
    <location>
        <begin position="524"/>
        <end position="559"/>
    </location>
</feature>
<keyword evidence="1" id="KW-0479">Metal-binding</keyword>
<accession>A0ABR1CMM1</accession>
<evidence type="ECO:0000256" key="3">
    <source>
        <dbReference type="ARBA" id="ARBA00022837"/>
    </source>
</evidence>
<dbReference type="InterPro" id="IPR002048">
    <property type="entry name" value="EF_hand_dom"/>
</dbReference>
<dbReference type="SUPFAM" id="SSF47473">
    <property type="entry name" value="EF-hand"/>
    <property type="match status" value="1"/>
</dbReference>
<dbReference type="Proteomes" id="UP001303046">
    <property type="component" value="Unassembled WGS sequence"/>
</dbReference>
<dbReference type="Pfam" id="PF13499">
    <property type="entry name" value="EF-hand_7"/>
    <property type="match status" value="1"/>
</dbReference>
<feature type="region of interest" description="Disordered" evidence="4">
    <location>
        <begin position="195"/>
        <end position="372"/>
    </location>
</feature>
<proteinExistence type="predicted"/>
<dbReference type="SMART" id="SM00054">
    <property type="entry name" value="EFh"/>
    <property type="match status" value="2"/>
</dbReference>
<evidence type="ECO:0000313" key="6">
    <source>
        <dbReference type="EMBL" id="KAK6739265.1"/>
    </source>
</evidence>
<keyword evidence="7" id="KW-1185">Reference proteome</keyword>
<gene>
    <name evidence="6" type="primary">Necator_chrII.g8782</name>
    <name evidence="6" type="ORF">RB195_020987</name>
</gene>
<evidence type="ECO:0000256" key="4">
    <source>
        <dbReference type="SAM" id="MobiDB-lite"/>
    </source>
</evidence>
<feature type="region of interest" description="Disordered" evidence="4">
    <location>
        <begin position="166"/>
        <end position="185"/>
    </location>
</feature>
<feature type="compositionally biased region" description="Pro residues" evidence="4">
    <location>
        <begin position="335"/>
        <end position="346"/>
    </location>
</feature>
<evidence type="ECO:0000313" key="7">
    <source>
        <dbReference type="Proteomes" id="UP001303046"/>
    </source>
</evidence>
<name>A0ABR1CMM1_NECAM</name>
<feature type="compositionally biased region" description="Pro residues" evidence="4">
    <location>
        <begin position="425"/>
        <end position="435"/>
    </location>
</feature>
<reference evidence="6 7" key="1">
    <citation type="submission" date="2023-08" db="EMBL/GenBank/DDBJ databases">
        <title>A Necator americanus chromosomal reference genome.</title>
        <authorList>
            <person name="Ilik V."/>
            <person name="Petrzelkova K.J."/>
            <person name="Pardy F."/>
            <person name="Fuh T."/>
            <person name="Niatou-Singa F.S."/>
            <person name="Gouil Q."/>
            <person name="Baker L."/>
            <person name="Ritchie M.E."/>
            <person name="Jex A.R."/>
            <person name="Gazzola D."/>
            <person name="Li H."/>
            <person name="Toshio Fujiwara R."/>
            <person name="Zhan B."/>
            <person name="Aroian R.V."/>
            <person name="Pafco B."/>
            <person name="Schwarz E.M."/>
        </authorList>
    </citation>
    <scope>NUCLEOTIDE SEQUENCE [LARGE SCALE GENOMIC DNA]</scope>
    <source>
        <strain evidence="6 7">Aroian</strain>
        <tissue evidence="6">Whole animal</tissue>
    </source>
</reference>
<feature type="compositionally biased region" description="Polar residues" evidence="4">
    <location>
        <begin position="247"/>
        <end position="270"/>
    </location>
</feature>
<sequence>MSVFKEIQGDIKLLCALAGKVDVKGGLKSFGLFVINTHVPRLFHAKQKQQMADPELASKLAKRLENIDNSNGEEVLPFVKDPPPVPLIPEKVVPNPYVASDDTVSIDDLIAKTLKRNERVEENNNNVKSMTSSTDIADTHTPSSSAVAQPEVQLVKQTSMEVITNEHRPATPNSPSPKAPPPKTTIGELLVKDQKPVPPAGVSRCPVVPIQHHRPKAEVKQRQSPEEDGSELERKLAAQRAKKRYETTPQDSNVIFSNSNESNSPRTIGSTKPEMAEASVAVTNERIEQNNDEPVHPQSTSVEVHAEVHVDGDDRPSSGTSSTALIAQQKQNELSPPPSSPLPPGETPEKALEENTARDPVGKVSEGTVDADDLRNLVMEELKKNKVSIEEMIVLKGMEQGKSDRTFSPSRELLEMIQRENGIRSPPPIPPPKPQTPSHSRPQSPLVAKKFSFGQSSVGEQKMFAERQNKPSLITQKQALSVDSGDELSALLERRNKIIQGESVPEMIHKKLSLYAEFSEFSRKQIKFFTETFKKYDEDGDGFIDFDELKRMMEKLGEAQTHIALKEIIRKVDEDQDGKISLREFFLLFRFASQNQLGCSQVFQILADSVDVSKEGVLGAANFFQAKIEEQTKLSRFEQEMKEEQEERKRLEEEKKARREKFLQNKSIFQ</sequence>
<dbReference type="Gene3D" id="1.10.238.10">
    <property type="entry name" value="EF-hand"/>
    <property type="match status" value="1"/>
</dbReference>
<keyword evidence="3" id="KW-0106">Calcium</keyword>
<evidence type="ECO:0000259" key="5">
    <source>
        <dbReference type="PROSITE" id="PS50222"/>
    </source>
</evidence>
<evidence type="ECO:0000256" key="2">
    <source>
        <dbReference type="ARBA" id="ARBA00022737"/>
    </source>
</evidence>
<keyword evidence="2" id="KW-0677">Repeat</keyword>
<comment type="caution">
    <text evidence="6">The sequence shown here is derived from an EMBL/GenBank/DDBJ whole genome shotgun (WGS) entry which is preliminary data.</text>
</comment>
<feature type="domain" description="EF-hand" evidence="5">
    <location>
        <begin position="560"/>
        <end position="595"/>
    </location>
</feature>
<feature type="region of interest" description="Disordered" evidence="4">
    <location>
        <begin position="417"/>
        <end position="445"/>
    </location>
</feature>
<feature type="compositionally biased region" description="Basic and acidic residues" evidence="4">
    <location>
        <begin position="347"/>
        <end position="361"/>
    </location>
</feature>
<feature type="compositionally biased region" description="Basic and acidic residues" evidence="4">
    <location>
        <begin position="304"/>
        <end position="316"/>
    </location>
</feature>
<dbReference type="InterPro" id="IPR011992">
    <property type="entry name" value="EF-hand-dom_pair"/>
</dbReference>
<dbReference type="InterPro" id="IPR040365">
    <property type="entry name" value="EFHD1/2"/>
</dbReference>
<dbReference type="InterPro" id="IPR018247">
    <property type="entry name" value="EF_Hand_1_Ca_BS"/>
</dbReference>
<dbReference type="PROSITE" id="PS00018">
    <property type="entry name" value="EF_HAND_1"/>
    <property type="match status" value="2"/>
</dbReference>
<feature type="compositionally biased region" description="Basic and acidic residues" evidence="4">
    <location>
        <begin position="216"/>
        <end position="236"/>
    </location>
</feature>
<feature type="region of interest" description="Disordered" evidence="4">
    <location>
        <begin position="128"/>
        <end position="151"/>
    </location>
</feature>
<dbReference type="PANTHER" id="PTHR13025">
    <property type="entry name" value="EF-HAND DOMAIN-CONTAINING PROTEIN D"/>
    <property type="match status" value="1"/>
</dbReference>
<feature type="compositionally biased region" description="Polar residues" evidence="4">
    <location>
        <begin position="128"/>
        <end position="147"/>
    </location>
</feature>
<feature type="compositionally biased region" description="Basic and acidic residues" evidence="4">
    <location>
        <begin position="639"/>
        <end position="663"/>
    </location>
</feature>
<feature type="compositionally biased region" description="Polar residues" evidence="4">
    <location>
        <begin position="317"/>
        <end position="333"/>
    </location>
</feature>
<dbReference type="EMBL" id="JAVFWL010000002">
    <property type="protein sequence ID" value="KAK6739265.1"/>
    <property type="molecule type" value="Genomic_DNA"/>
</dbReference>
<dbReference type="PANTHER" id="PTHR13025:SF6">
    <property type="entry name" value="EF-HAND DOMAIN-CONTAINING PROTEIN-RELATED"/>
    <property type="match status" value="1"/>
</dbReference>
<feature type="compositionally biased region" description="Basic and acidic residues" evidence="4">
    <location>
        <begin position="285"/>
        <end position="295"/>
    </location>
</feature>